<dbReference type="InterPro" id="IPR002698">
    <property type="entry name" value="FTHF_cligase"/>
</dbReference>
<dbReference type="GO" id="GO:0009396">
    <property type="term" value="P:folic acid-containing compound biosynthetic process"/>
    <property type="evidence" value="ECO:0007669"/>
    <property type="project" value="TreeGrafter"/>
</dbReference>
<dbReference type="EC" id="6.3.3.2" evidence="5"/>
<keyword evidence="5" id="KW-0479">Metal-binding</keyword>
<organism evidence="6 7">
    <name type="scientific">Aureimonas pseudogalii</name>
    <dbReference type="NCBI Taxonomy" id="1744844"/>
    <lineage>
        <taxon>Bacteria</taxon>
        <taxon>Pseudomonadati</taxon>
        <taxon>Pseudomonadota</taxon>
        <taxon>Alphaproteobacteria</taxon>
        <taxon>Hyphomicrobiales</taxon>
        <taxon>Aurantimonadaceae</taxon>
        <taxon>Aureimonas</taxon>
    </lineage>
</organism>
<keyword evidence="5" id="KW-0460">Magnesium</keyword>
<comment type="similarity">
    <text evidence="1 5">Belongs to the 5-formyltetrahydrofolate cyclo-ligase family.</text>
</comment>
<dbReference type="GO" id="GO:0030272">
    <property type="term" value="F:5-formyltetrahydrofolate cyclo-ligase activity"/>
    <property type="evidence" value="ECO:0007669"/>
    <property type="project" value="UniProtKB-EC"/>
</dbReference>
<dbReference type="PANTHER" id="PTHR23407:SF1">
    <property type="entry name" value="5-FORMYLTETRAHYDROFOLATE CYCLO-LIGASE"/>
    <property type="match status" value="1"/>
</dbReference>
<dbReference type="InterPro" id="IPR037171">
    <property type="entry name" value="NagB/RpiA_transferase-like"/>
</dbReference>
<comment type="cofactor">
    <cofactor evidence="5">
        <name>Mg(2+)</name>
        <dbReference type="ChEBI" id="CHEBI:18420"/>
    </cofactor>
</comment>
<dbReference type="PIRSF" id="PIRSF006806">
    <property type="entry name" value="FTHF_cligase"/>
    <property type="match status" value="1"/>
</dbReference>
<feature type="binding site" evidence="4">
    <location>
        <begin position="132"/>
        <end position="140"/>
    </location>
    <ligand>
        <name>ATP</name>
        <dbReference type="ChEBI" id="CHEBI:30616"/>
    </ligand>
</feature>
<evidence type="ECO:0000256" key="3">
    <source>
        <dbReference type="ARBA" id="ARBA00022840"/>
    </source>
</evidence>
<keyword evidence="6" id="KW-0436">Ligase</keyword>
<comment type="catalytic activity">
    <reaction evidence="5">
        <text>(6S)-5-formyl-5,6,7,8-tetrahydrofolate + ATP = (6R)-5,10-methenyltetrahydrofolate + ADP + phosphate</text>
        <dbReference type="Rhea" id="RHEA:10488"/>
        <dbReference type="ChEBI" id="CHEBI:30616"/>
        <dbReference type="ChEBI" id="CHEBI:43474"/>
        <dbReference type="ChEBI" id="CHEBI:57455"/>
        <dbReference type="ChEBI" id="CHEBI:57457"/>
        <dbReference type="ChEBI" id="CHEBI:456216"/>
        <dbReference type="EC" id="6.3.3.2"/>
    </reaction>
</comment>
<comment type="caution">
    <text evidence="6">The sequence shown here is derived from an EMBL/GenBank/DDBJ whole genome shotgun (WGS) entry which is preliminary data.</text>
</comment>
<keyword evidence="7" id="KW-1185">Reference proteome</keyword>
<dbReference type="EMBL" id="JACIEK010000001">
    <property type="protein sequence ID" value="MBB3996955.1"/>
    <property type="molecule type" value="Genomic_DNA"/>
</dbReference>
<feature type="binding site" evidence="4">
    <location>
        <begin position="8"/>
        <end position="12"/>
    </location>
    <ligand>
        <name>ATP</name>
        <dbReference type="ChEBI" id="CHEBI:30616"/>
    </ligand>
</feature>
<sequence length="201" mass="21635">MDAIAERKAVLRHEARARRDALPVAERIEASFTMAERVAGALRFDAGTVISAYLPIGSEVDPRPLMALLADRRARLAVPAIVAGELEFRELLRDAPLEPQGFGTHAPGAGAAVLQPAILFVPLLAFDRSGARLGYGRGFYDRAIARLSDIHPDLRTLGLAFAAQEVDEVPTGPHDRRLDLVITESEAQGPSAAAFPTRPAR</sequence>
<keyword evidence="3 4" id="KW-0067">ATP-binding</keyword>
<evidence type="ECO:0000256" key="2">
    <source>
        <dbReference type="ARBA" id="ARBA00022741"/>
    </source>
</evidence>
<proteinExistence type="inferred from homology"/>
<dbReference type="Pfam" id="PF01812">
    <property type="entry name" value="5-FTHF_cyc-lig"/>
    <property type="match status" value="1"/>
</dbReference>
<keyword evidence="2 4" id="KW-0547">Nucleotide-binding</keyword>
<dbReference type="NCBIfam" id="TIGR02727">
    <property type="entry name" value="MTHFS_bact"/>
    <property type="match status" value="1"/>
</dbReference>
<dbReference type="AlphaFoldDB" id="A0A7W6E8Z7"/>
<dbReference type="Proteomes" id="UP000542776">
    <property type="component" value="Unassembled WGS sequence"/>
</dbReference>
<evidence type="ECO:0000256" key="5">
    <source>
        <dbReference type="RuleBase" id="RU361279"/>
    </source>
</evidence>
<dbReference type="PANTHER" id="PTHR23407">
    <property type="entry name" value="ATPASE INHIBITOR/5-FORMYLTETRAHYDROFOLATE CYCLO-LIGASE"/>
    <property type="match status" value="1"/>
</dbReference>
<feature type="binding site" evidence="4">
    <location>
        <position position="59"/>
    </location>
    <ligand>
        <name>substrate</name>
    </ligand>
</feature>
<gene>
    <name evidence="6" type="ORF">GGR04_000776</name>
</gene>
<dbReference type="RefSeq" id="WP_183198022.1">
    <property type="nucleotide sequence ID" value="NZ_JACIEK010000001.1"/>
</dbReference>
<dbReference type="GO" id="GO:0005524">
    <property type="term" value="F:ATP binding"/>
    <property type="evidence" value="ECO:0007669"/>
    <property type="project" value="UniProtKB-KW"/>
</dbReference>
<dbReference type="InterPro" id="IPR024185">
    <property type="entry name" value="FTHF_cligase-like_sf"/>
</dbReference>
<feature type="binding site" evidence="4">
    <location>
        <position position="54"/>
    </location>
    <ligand>
        <name>substrate</name>
    </ligand>
</feature>
<dbReference type="GO" id="GO:0035999">
    <property type="term" value="P:tetrahydrofolate interconversion"/>
    <property type="evidence" value="ECO:0007669"/>
    <property type="project" value="TreeGrafter"/>
</dbReference>
<evidence type="ECO:0000313" key="7">
    <source>
        <dbReference type="Proteomes" id="UP000542776"/>
    </source>
</evidence>
<dbReference type="Gene3D" id="3.40.50.10420">
    <property type="entry name" value="NagB/RpiA/CoA transferase-like"/>
    <property type="match status" value="1"/>
</dbReference>
<dbReference type="GO" id="GO:0046872">
    <property type="term" value="F:metal ion binding"/>
    <property type="evidence" value="ECO:0007669"/>
    <property type="project" value="UniProtKB-KW"/>
</dbReference>
<protein>
    <recommendedName>
        <fullName evidence="5">5-formyltetrahydrofolate cyclo-ligase</fullName>
        <ecNumber evidence="5">6.3.3.2</ecNumber>
    </recommendedName>
</protein>
<accession>A0A7W6E8Z7</accession>
<evidence type="ECO:0000256" key="1">
    <source>
        <dbReference type="ARBA" id="ARBA00010638"/>
    </source>
</evidence>
<evidence type="ECO:0000256" key="4">
    <source>
        <dbReference type="PIRSR" id="PIRSR006806-1"/>
    </source>
</evidence>
<dbReference type="SUPFAM" id="SSF100950">
    <property type="entry name" value="NagB/RpiA/CoA transferase-like"/>
    <property type="match status" value="1"/>
</dbReference>
<name>A0A7W6E8Z7_9HYPH</name>
<evidence type="ECO:0000313" key="6">
    <source>
        <dbReference type="EMBL" id="MBB3996955.1"/>
    </source>
</evidence>
<reference evidence="6 7" key="1">
    <citation type="submission" date="2020-08" db="EMBL/GenBank/DDBJ databases">
        <title>Genomic Encyclopedia of Type Strains, Phase IV (KMG-IV): sequencing the most valuable type-strain genomes for metagenomic binning, comparative biology and taxonomic classification.</title>
        <authorList>
            <person name="Goeker M."/>
        </authorList>
    </citation>
    <scope>NUCLEOTIDE SEQUENCE [LARGE SCALE GENOMIC DNA]</scope>
    <source>
        <strain evidence="6 7">DSM 102238</strain>
    </source>
</reference>